<dbReference type="RefSeq" id="WP_279925565.1">
    <property type="nucleotide sequence ID" value="NZ_JARWBG010000001.1"/>
</dbReference>
<dbReference type="Proteomes" id="UP001223144">
    <property type="component" value="Unassembled WGS sequence"/>
</dbReference>
<gene>
    <name evidence="1" type="ORF">QCN29_01300</name>
</gene>
<proteinExistence type="predicted"/>
<comment type="caution">
    <text evidence="1">The sequence shown here is derived from an EMBL/GenBank/DDBJ whole genome shotgun (WGS) entry which is preliminary data.</text>
</comment>
<evidence type="ECO:0000313" key="1">
    <source>
        <dbReference type="EMBL" id="MDH2387443.1"/>
    </source>
</evidence>
<dbReference type="EMBL" id="JARWBG010000001">
    <property type="protein sequence ID" value="MDH2387443.1"/>
    <property type="molecule type" value="Genomic_DNA"/>
</dbReference>
<name>A0ABT6HFJ2_9ACTN</name>
<reference evidence="1 2" key="1">
    <citation type="submission" date="2023-04" db="EMBL/GenBank/DDBJ databases">
        <title>Streptomyces chengmaiensis sp. nov. isolated from the stem of mangrove plant in Hainan.</title>
        <authorList>
            <person name="Huang X."/>
            <person name="Zhou S."/>
            <person name="Chu X."/>
            <person name="Xie Y."/>
            <person name="Lin Y."/>
        </authorList>
    </citation>
    <scope>NUCLEOTIDE SEQUENCE [LARGE SCALE GENOMIC DNA]</scope>
    <source>
        <strain evidence="1 2">HNM0663</strain>
    </source>
</reference>
<protein>
    <submittedName>
        <fullName evidence="1">Uncharacterized protein</fullName>
    </submittedName>
</protein>
<evidence type="ECO:0000313" key="2">
    <source>
        <dbReference type="Proteomes" id="UP001223144"/>
    </source>
</evidence>
<sequence>MDGALSALIAVFGTVLGSTVAYLFQRKTAARNEGFAHRQQLRAERMAVYSDFAGAVTEYRRSQYDRWHRTDEDPQGPAAAEARRESYRLKGAAQHAMFRVRLIAGSTAVAEAACAALDAASGMHEASGRTRVRDSGDEAREAVEHFISVASHDVR</sequence>
<organism evidence="1 2">
    <name type="scientific">Streptomyces chengmaiensis</name>
    <dbReference type="NCBI Taxonomy" id="3040919"/>
    <lineage>
        <taxon>Bacteria</taxon>
        <taxon>Bacillati</taxon>
        <taxon>Actinomycetota</taxon>
        <taxon>Actinomycetes</taxon>
        <taxon>Kitasatosporales</taxon>
        <taxon>Streptomycetaceae</taxon>
        <taxon>Streptomyces</taxon>
    </lineage>
</organism>
<keyword evidence="2" id="KW-1185">Reference proteome</keyword>
<accession>A0ABT6HFJ2</accession>